<dbReference type="Pfam" id="PF19841">
    <property type="entry name" value="GldN"/>
    <property type="match status" value="1"/>
</dbReference>
<sequence>MKELRKVIGLLAIGIVACCFSALPGFSQNIPNSGNPGMNVGDGGYDMDTVYSVLPIRDSDKMYQIGVWRRIDLREKYNLPFYGTGGLKRDGIMMNIYNAVVENSIEVFADEEFREPLPITDFQTRFWTAENGDSIFVKDLYYLDFREDFVFDKHRSEVRFDIKYLELVMPNETNYGVGQKTIGFIRFRDFYNYFDTKEHGEWTNFQNISKNLPYNQAFDMRLFRSVVRKYTNPENELIVDMIDSNNPNQELQAYLKSVEFEYELLEWENNLWEW</sequence>
<evidence type="ECO:0000313" key="2">
    <source>
        <dbReference type="Proteomes" id="UP000001635"/>
    </source>
</evidence>
<proteinExistence type="predicted"/>
<accession>G0IX00</accession>
<dbReference type="Proteomes" id="UP000001635">
    <property type="component" value="Chromosome"/>
</dbReference>
<gene>
    <name evidence="1" type="ordered locus">Cycma_1146</name>
</gene>
<name>G0IX00_CYCMS</name>
<organism evidence="1 2">
    <name type="scientific">Cyclobacterium marinum (strain ATCC 25205 / DSM 745 / LMG 13164 / NCIMB 1802)</name>
    <name type="common">Flectobacillus marinus</name>
    <dbReference type="NCBI Taxonomy" id="880070"/>
    <lineage>
        <taxon>Bacteria</taxon>
        <taxon>Pseudomonadati</taxon>
        <taxon>Bacteroidota</taxon>
        <taxon>Cytophagia</taxon>
        <taxon>Cytophagales</taxon>
        <taxon>Cyclobacteriaceae</taxon>
        <taxon>Cyclobacterium</taxon>
    </lineage>
</organism>
<dbReference type="AlphaFoldDB" id="G0IX00"/>
<dbReference type="HOGENOM" id="CLU_068220_1_0_10"/>
<dbReference type="NCBIfam" id="TIGR03523">
    <property type="entry name" value="GldN"/>
    <property type="match status" value="1"/>
</dbReference>
<evidence type="ECO:0000313" key="1">
    <source>
        <dbReference type="EMBL" id="AEL24918.1"/>
    </source>
</evidence>
<dbReference type="EMBL" id="CP002955">
    <property type="protein sequence ID" value="AEL24918.1"/>
    <property type="molecule type" value="Genomic_DNA"/>
</dbReference>
<dbReference type="PROSITE" id="PS51257">
    <property type="entry name" value="PROKAR_LIPOPROTEIN"/>
    <property type="match status" value="1"/>
</dbReference>
<keyword evidence="2" id="KW-1185">Reference proteome</keyword>
<dbReference type="eggNOG" id="ENOG502ZAEJ">
    <property type="taxonomic scope" value="Bacteria"/>
</dbReference>
<dbReference type="STRING" id="880070.Cycma_1146"/>
<dbReference type="OrthoDB" id="1141916at2"/>
<dbReference type="RefSeq" id="WP_014019215.1">
    <property type="nucleotide sequence ID" value="NC_015914.1"/>
</dbReference>
<dbReference type="InterPro" id="IPR019847">
    <property type="entry name" value="Gliding_motility_assoc_GldN"/>
</dbReference>
<reference evidence="2" key="1">
    <citation type="submission" date="2011-07" db="EMBL/GenBank/DDBJ databases">
        <title>The complete genome of Cyclobacterium marinum DSM 745.</title>
        <authorList>
            <person name="Lucas S."/>
            <person name="Han J."/>
            <person name="Lapidus A."/>
            <person name="Bruce D."/>
            <person name="Goodwin L."/>
            <person name="Pitluck S."/>
            <person name="Peters L."/>
            <person name="Kyrpides N."/>
            <person name="Mavromatis K."/>
            <person name="Ivanova N."/>
            <person name="Ovchinnikova G."/>
            <person name="Chertkov O."/>
            <person name="Detter J.C."/>
            <person name="Tapia R."/>
            <person name="Han C."/>
            <person name="Land M."/>
            <person name="Hauser L."/>
            <person name="Markowitz V."/>
            <person name="Cheng J.-F."/>
            <person name="Hugenholtz P."/>
            <person name="Woyke T."/>
            <person name="Wu D."/>
            <person name="Tindall B."/>
            <person name="Schuetze A."/>
            <person name="Brambilla E."/>
            <person name="Klenk H.-P."/>
            <person name="Eisen J.A."/>
        </authorList>
    </citation>
    <scope>NUCLEOTIDE SEQUENCE [LARGE SCALE GENOMIC DNA]</scope>
    <source>
        <strain evidence="2">ATCC 25205 / DSM 745 / LMG 13164 / NCIMB 1802</strain>
    </source>
</reference>
<protein>
    <submittedName>
        <fullName evidence="1">Gliding motility associated protein GldN</fullName>
    </submittedName>
</protein>
<dbReference type="KEGG" id="cmr:Cycma_1146"/>